<protein>
    <recommendedName>
        <fullName evidence="3">C2H2-type domain-containing protein</fullName>
    </recommendedName>
</protein>
<dbReference type="EMBL" id="JAGPUO010000015">
    <property type="protein sequence ID" value="KAG5658043.1"/>
    <property type="molecule type" value="Genomic_DNA"/>
</dbReference>
<sequence>MNEKQQLGTIASHVLKALGFFRDLETPLNKLASSSESANTTSYIDLKTQLENDFLRFKMWAGNQAAHQTGPSSLDHRLREAPHLHEQVIYLLKDICESLQDAISLSTEDFPSLDGDGLAGEKQEEQNTESSPYSLNNDDDDDSDFSDLDSDFPPRSGLSMLFADVGESIDCLLRLSVAIANPAPHERFRKLGAGLAEDVSFYGPHDIAYVKDKFPHIGDGLAGILGNFITRRRQFFKYRRAHHTRLASNLESVVSDEKTDTSRTEIVQKTVASSLPEHFKAMANFDPRANLIDEDVRSDTGISQTSYATSAGFLIENQDDQTRDLPPPLRVPPMPNAGEDGIFECPFCYRIIAAKSRAAWKRHIFGDLRPFTCLFSQCTESNIDFDRRHNWQLHVSKYHWSSWHCPFKCEGLFPSATELALHVKAKHLLTGDEQELRTVVSLGERVALTDTANQCPVCGSTVSGLKKYVKHVGRHLEQLALFALPRLEEQSPEEDAASDEQISAQSSLDVSSKSSSQPDCSMLERRRMPLPDEEKDEENASLTGDDNSVQGAYLVQARAKKWPETLGSASEDSRNIGNSTAMQKTSMTKVVGDALAWFRYQVAYIVAPKIELVERLEIEAGRLNSASAEGLLREDSIGICEQITLVLRRLRRVDDELKSFPESHDLSELSPEEATQLLEMINDNRKKLKTTLEEAKLRIRNLKVNGMDQTEVSHTEDTGEIFRRLADLEGEVPDSLESSTYTQPLEKTAPNQTGTPMLAEDVAQEKEGKSESQSTLTFAQIITRRTFEEAIKSQKEYKKQIAALGFEEEISAKSE</sequence>
<evidence type="ECO:0000313" key="5">
    <source>
        <dbReference type="Proteomes" id="UP000782241"/>
    </source>
</evidence>
<comment type="caution">
    <text evidence="4">The sequence shown here is derived from an EMBL/GenBank/DDBJ whole genome shotgun (WGS) entry which is preliminary data.</text>
</comment>
<dbReference type="SMART" id="SM00355">
    <property type="entry name" value="ZnF_C2H2"/>
    <property type="match status" value="3"/>
</dbReference>
<feature type="coiled-coil region" evidence="1">
    <location>
        <begin position="678"/>
        <end position="705"/>
    </location>
</feature>
<feature type="compositionally biased region" description="Low complexity" evidence="2">
    <location>
        <begin position="503"/>
        <end position="521"/>
    </location>
</feature>
<feature type="compositionally biased region" description="Basic and acidic residues" evidence="2">
    <location>
        <begin position="522"/>
        <end position="532"/>
    </location>
</feature>
<evidence type="ECO:0000259" key="3">
    <source>
        <dbReference type="PROSITE" id="PS00028"/>
    </source>
</evidence>
<dbReference type="PANTHER" id="PTHR35391:SF7">
    <property type="entry name" value="C2H2-TYPE DOMAIN-CONTAINING PROTEIN"/>
    <property type="match status" value="1"/>
</dbReference>
<evidence type="ECO:0000313" key="4">
    <source>
        <dbReference type="EMBL" id="KAG5658043.1"/>
    </source>
</evidence>
<keyword evidence="5" id="KW-1185">Reference proteome</keyword>
<feature type="domain" description="C2H2-type" evidence="3">
    <location>
        <begin position="405"/>
        <end position="427"/>
    </location>
</feature>
<feature type="region of interest" description="Disordered" evidence="2">
    <location>
        <begin position="733"/>
        <end position="756"/>
    </location>
</feature>
<dbReference type="Pfam" id="PF26082">
    <property type="entry name" value="zf-C2H2_AcuF"/>
    <property type="match status" value="1"/>
</dbReference>
<feature type="compositionally biased region" description="Acidic residues" evidence="2">
    <location>
        <begin position="137"/>
        <end position="149"/>
    </location>
</feature>
<feature type="region of interest" description="Disordered" evidence="2">
    <location>
        <begin position="113"/>
        <end position="149"/>
    </location>
</feature>
<dbReference type="Proteomes" id="UP000782241">
    <property type="component" value="Unassembled WGS sequence"/>
</dbReference>
<gene>
    <name evidence="4" type="ORF">KAF25_006994</name>
</gene>
<feature type="compositionally biased region" description="Polar residues" evidence="2">
    <location>
        <begin position="736"/>
        <end position="755"/>
    </location>
</feature>
<keyword evidence="1" id="KW-0175">Coiled coil</keyword>
<feature type="region of interest" description="Disordered" evidence="2">
    <location>
        <begin position="490"/>
        <end position="546"/>
    </location>
</feature>
<dbReference type="InterPro" id="IPR058925">
    <property type="entry name" value="zf-C2H2_AcuF"/>
</dbReference>
<evidence type="ECO:0000256" key="1">
    <source>
        <dbReference type="SAM" id="Coils"/>
    </source>
</evidence>
<dbReference type="AlphaFoldDB" id="A0A9P7GXG3"/>
<name>A0A9P7GXG3_9HYPO</name>
<organism evidence="4 5">
    <name type="scientific">Fusarium avenaceum</name>
    <dbReference type="NCBI Taxonomy" id="40199"/>
    <lineage>
        <taxon>Eukaryota</taxon>
        <taxon>Fungi</taxon>
        <taxon>Dikarya</taxon>
        <taxon>Ascomycota</taxon>
        <taxon>Pezizomycotina</taxon>
        <taxon>Sordariomycetes</taxon>
        <taxon>Hypocreomycetidae</taxon>
        <taxon>Hypocreales</taxon>
        <taxon>Nectriaceae</taxon>
        <taxon>Fusarium</taxon>
        <taxon>Fusarium tricinctum species complex</taxon>
    </lineage>
</organism>
<proteinExistence type="predicted"/>
<reference evidence="4" key="1">
    <citation type="submission" date="2021-04" db="EMBL/GenBank/DDBJ databases">
        <title>Draft genome of Fusarium avenaceum strain F156N33, isolated from an atmospheric sample in Virginia.</title>
        <authorList>
            <person name="Yang S."/>
            <person name="Vinatzer B.A."/>
            <person name="Coleman J."/>
        </authorList>
    </citation>
    <scope>NUCLEOTIDE SEQUENCE</scope>
    <source>
        <strain evidence="4">F156N33</strain>
    </source>
</reference>
<accession>A0A9P7GXG3</accession>
<dbReference type="PANTHER" id="PTHR35391">
    <property type="entry name" value="C2H2-TYPE DOMAIN-CONTAINING PROTEIN-RELATED"/>
    <property type="match status" value="1"/>
</dbReference>
<dbReference type="PROSITE" id="PS00028">
    <property type="entry name" value="ZINC_FINGER_C2H2_1"/>
    <property type="match status" value="1"/>
</dbReference>
<evidence type="ECO:0000256" key="2">
    <source>
        <dbReference type="SAM" id="MobiDB-lite"/>
    </source>
</evidence>
<dbReference type="InterPro" id="IPR013087">
    <property type="entry name" value="Znf_C2H2_type"/>
</dbReference>